<comment type="caution">
    <text evidence="1">The sequence shown here is derived from an EMBL/GenBank/DDBJ whole genome shotgun (WGS) entry which is preliminary data.</text>
</comment>
<gene>
    <name evidence="1" type="ORF">HH303_12315</name>
</gene>
<evidence type="ECO:0000313" key="1">
    <source>
        <dbReference type="EMBL" id="NMM45268.1"/>
    </source>
</evidence>
<proteinExistence type="predicted"/>
<name>A0A7Y0E110_9PROT</name>
<dbReference type="Proteomes" id="UP000539372">
    <property type="component" value="Unassembled WGS sequence"/>
</dbReference>
<accession>A0A7Y0E110</accession>
<sequence>MTTTRPSDAAECRLPTAATAIFLFLIGAFAAALPKPGAAQDTAQDTGEFSQNFYNATKCMKVEEVNNNGLRTITAQNLCNAQVAALVCYRIIQANNVYSDIGWYCDFSNFYDPGTIRTVSRSGYYHPKRKVAACAAANTRCVQVLRSTDVRVRDNRQEPEKVSRAVRTQVGG</sequence>
<dbReference type="AlphaFoldDB" id="A0A7Y0E110"/>
<evidence type="ECO:0000313" key="2">
    <source>
        <dbReference type="Proteomes" id="UP000539372"/>
    </source>
</evidence>
<dbReference type="EMBL" id="JABBNT010000003">
    <property type="protein sequence ID" value="NMM45268.1"/>
    <property type="molecule type" value="Genomic_DNA"/>
</dbReference>
<reference evidence="1 2" key="1">
    <citation type="submission" date="2020-04" db="EMBL/GenBank/DDBJ databases">
        <title>Rhodospirillaceae bacterium KN72 isolated from deep sea.</title>
        <authorList>
            <person name="Zhang D.-C."/>
        </authorList>
    </citation>
    <scope>NUCLEOTIDE SEQUENCE [LARGE SCALE GENOMIC DNA]</scope>
    <source>
        <strain evidence="1 2">KN72</strain>
    </source>
</reference>
<dbReference type="RefSeq" id="WP_169625618.1">
    <property type="nucleotide sequence ID" value="NZ_JABBNT010000003.1"/>
</dbReference>
<protein>
    <submittedName>
        <fullName evidence="1">Uncharacterized protein</fullName>
    </submittedName>
</protein>
<organism evidence="1 2">
    <name type="scientific">Pacificispira spongiicola</name>
    <dbReference type="NCBI Taxonomy" id="2729598"/>
    <lineage>
        <taxon>Bacteria</taxon>
        <taxon>Pseudomonadati</taxon>
        <taxon>Pseudomonadota</taxon>
        <taxon>Alphaproteobacteria</taxon>
        <taxon>Rhodospirillales</taxon>
        <taxon>Rhodospirillaceae</taxon>
        <taxon>Pacificispira</taxon>
    </lineage>
</organism>
<keyword evidence="2" id="KW-1185">Reference proteome</keyword>